<dbReference type="PROSITE" id="PS00061">
    <property type="entry name" value="ADH_SHORT"/>
    <property type="match status" value="1"/>
</dbReference>
<dbReference type="Pfam" id="PF13561">
    <property type="entry name" value="adh_short_C2"/>
    <property type="match status" value="1"/>
</dbReference>
<comment type="similarity">
    <text evidence="1">Belongs to the short-chain dehydrogenases/reductases (SDR) family.</text>
</comment>
<protein>
    <submittedName>
        <fullName evidence="3">SDR family oxidoreductase</fullName>
    </submittedName>
</protein>
<name>A0ABD6AXB2_9EURY</name>
<dbReference type="AlphaFoldDB" id="A0ABD6AXB2"/>
<dbReference type="InterPro" id="IPR020904">
    <property type="entry name" value="Sc_DH/Rdtase_CS"/>
</dbReference>
<dbReference type="PRINTS" id="PR00081">
    <property type="entry name" value="GDHRDH"/>
</dbReference>
<accession>A0ABD6AXB2</accession>
<dbReference type="InterPro" id="IPR002347">
    <property type="entry name" value="SDR_fam"/>
</dbReference>
<dbReference type="PRINTS" id="PR00080">
    <property type="entry name" value="SDRFAMILY"/>
</dbReference>
<keyword evidence="4" id="KW-1185">Reference proteome</keyword>
<dbReference type="RefSeq" id="WP_250874467.1">
    <property type="nucleotide sequence ID" value="NZ_JALXFV010000007.1"/>
</dbReference>
<dbReference type="PANTHER" id="PTHR42760:SF133">
    <property type="entry name" value="3-OXOACYL-[ACYL-CARRIER-PROTEIN] REDUCTASE"/>
    <property type="match status" value="1"/>
</dbReference>
<dbReference type="GO" id="GO:0016491">
    <property type="term" value="F:oxidoreductase activity"/>
    <property type="evidence" value="ECO:0007669"/>
    <property type="project" value="UniProtKB-KW"/>
</dbReference>
<evidence type="ECO:0000313" key="3">
    <source>
        <dbReference type="EMBL" id="MFD1514538.1"/>
    </source>
</evidence>
<dbReference type="FunFam" id="3.40.50.720:FF:000084">
    <property type="entry name" value="Short-chain dehydrogenase reductase"/>
    <property type="match status" value="1"/>
</dbReference>
<organism evidence="3 4">
    <name type="scientific">Halomarina rubra</name>
    <dbReference type="NCBI Taxonomy" id="2071873"/>
    <lineage>
        <taxon>Archaea</taxon>
        <taxon>Methanobacteriati</taxon>
        <taxon>Methanobacteriota</taxon>
        <taxon>Stenosarchaea group</taxon>
        <taxon>Halobacteria</taxon>
        <taxon>Halobacteriales</taxon>
        <taxon>Natronomonadaceae</taxon>
        <taxon>Halomarina</taxon>
    </lineage>
</organism>
<dbReference type="PANTHER" id="PTHR42760">
    <property type="entry name" value="SHORT-CHAIN DEHYDROGENASES/REDUCTASES FAMILY MEMBER"/>
    <property type="match status" value="1"/>
</dbReference>
<evidence type="ECO:0000256" key="1">
    <source>
        <dbReference type="ARBA" id="ARBA00006484"/>
    </source>
</evidence>
<gene>
    <name evidence="3" type="ORF">ACFSBT_14750</name>
</gene>
<dbReference type="Proteomes" id="UP001597187">
    <property type="component" value="Unassembled WGS sequence"/>
</dbReference>
<comment type="caution">
    <text evidence="3">The sequence shown here is derived from an EMBL/GenBank/DDBJ whole genome shotgun (WGS) entry which is preliminary data.</text>
</comment>
<dbReference type="SUPFAM" id="SSF51735">
    <property type="entry name" value="NAD(P)-binding Rossmann-fold domains"/>
    <property type="match status" value="1"/>
</dbReference>
<keyword evidence="2" id="KW-0560">Oxidoreductase</keyword>
<evidence type="ECO:0000256" key="2">
    <source>
        <dbReference type="ARBA" id="ARBA00023002"/>
    </source>
</evidence>
<dbReference type="InterPro" id="IPR036291">
    <property type="entry name" value="NAD(P)-bd_dom_sf"/>
</dbReference>
<dbReference type="CDD" id="cd05233">
    <property type="entry name" value="SDR_c"/>
    <property type="match status" value="1"/>
</dbReference>
<evidence type="ECO:0000313" key="4">
    <source>
        <dbReference type="Proteomes" id="UP001597187"/>
    </source>
</evidence>
<proteinExistence type="inferred from homology"/>
<reference evidence="3 4" key="1">
    <citation type="journal article" date="2019" name="Int. J. Syst. Evol. Microbiol.">
        <title>The Global Catalogue of Microorganisms (GCM) 10K type strain sequencing project: providing services to taxonomists for standard genome sequencing and annotation.</title>
        <authorList>
            <consortium name="The Broad Institute Genomics Platform"/>
            <consortium name="The Broad Institute Genome Sequencing Center for Infectious Disease"/>
            <person name="Wu L."/>
            <person name="Ma J."/>
        </authorList>
    </citation>
    <scope>NUCLEOTIDE SEQUENCE [LARGE SCALE GENOMIC DNA]</scope>
    <source>
        <strain evidence="3 4">CGMCC 1.12563</strain>
    </source>
</reference>
<dbReference type="Gene3D" id="3.40.50.720">
    <property type="entry name" value="NAD(P)-binding Rossmann-like Domain"/>
    <property type="match status" value="1"/>
</dbReference>
<dbReference type="NCBIfam" id="NF005559">
    <property type="entry name" value="PRK07231.1"/>
    <property type="match status" value="1"/>
</dbReference>
<dbReference type="EMBL" id="JBHUDC010000007">
    <property type="protein sequence ID" value="MFD1514538.1"/>
    <property type="molecule type" value="Genomic_DNA"/>
</dbReference>
<sequence>MDNLLDGKSAVVTGGSSGIGRGISLAFANHGADVVVADLQESPREGGTPTHEQINAETDGAASYVECDVTSQEDLEAAVDAAEEFGGIDVMVNNAGIFRTNDFLETTESEYDQVMEINAKGVFFSAQAAAKRMVENGGGSIINMSSLAGYLGNATYPVYNMSKAGVRMLTYSLADKLGPEGIRVNAIHPGSIQTALSEQDMPGMDDDVAEQFVQMVPQRRSGTPEDVAGVAVFLASDLAGYVSAESILVDGGYANTG</sequence>